<evidence type="ECO:0008006" key="3">
    <source>
        <dbReference type="Google" id="ProtNLM"/>
    </source>
</evidence>
<dbReference type="Pfam" id="PF12385">
    <property type="entry name" value="Peptidase_C70"/>
    <property type="match status" value="1"/>
</dbReference>
<gene>
    <name evidence="1" type="ORF">MGEO_14435</name>
</gene>
<accession>A0A1X4NIK0</accession>
<dbReference type="EMBL" id="JFKC01000016">
    <property type="protein sequence ID" value="OSQ48570.1"/>
    <property type="molecule type" value="Genomic_DNA"/>
</dbReference>
<organism evidence="1 2">
    <name type="scientific">Marivita geojedonensis</name>
    <dbReference type="NCBI Taxonomy" id="1123756"/>
    <lineage>
        <taxon>Bacteria</taxon>
        <taxon>Pseudomonadati</taxon>
        <taxon>Pseudomonadota</taxon>
        <taxon>Alphaproteobacteria</taxon>
        <taxon>Rhodobacterales</taxon>
        <taxon>Roseobacteraceae</taxon>
        <taxon>Marivita</taxon>
    </lineage>
</organism>
<protein>
    <recommendedName>
        <fullName evidence="3">Peptidase C39-like domain-containing protein</fullName>
    </recommendedName>
</protein>
<keyword evidence="2" id="KW-1185">Reference proteome</keyword>
<sequence length="128" mass="14251">MLAYYFEAGPRFGLPHMYAANRVIEFEADLAEFARNEGLEKLESANHEFTPTTLIKNLSYWGPIFAGSNWKGYGHAVVITGCSSEGEGGGTVYYNDPEPVGVGAKNETVSLENFNYYRIRGCLLVRKK</sequence>
<comment type="caution">
    <text evidence="1">The sequence shown here is derived from an EMBL/GenBank/DDBJ whole genome shotgun (WGS) entry which is preliminary data.</text>
</comment>
<evidence type="ECO:0000313" key="1">
    <source>
        <dbReference type="EMBL" id="OSQ48570.1"/>
    </source>
</evidence>
<evidence type="ECO:0000313" key="2">
    <source>
        <dbReference type="Proteomes" id="UP000193926"/>
    </source>
</evidence>
<reference evidence="1 2" key="1">
    <citation type="submission" date="2014-03" db="EMBL/GenBank/DDBJ databases">
        <title>The draft genome sequence of Marivita geojedonensis KCTC 23882.</title>
        <authorList>
            <person name="Lai Q."/>
            <person name="Shao Z."/>
        </authorList>
    </citation>
    <scope>NUCLEOTIDE SEQUENCE [LARGE SCALE GENOMIC DNA]</scope>
    <source>
        <strain evidence="1 2">DPG-138</strain>
    </source>
</reference>
<dbReference type="AlphaFoldDB" id="A0A1X4NIK0"/>
<name>A0A1X4NIK0_9RHOB</name>
<dbReference type="Proteomes" id="UP000193926">
    <property type="component" value="Unassembled WGS sequence"/>
</dbReference>
<dbReference type="InterPro" id="IPR022118">
    <property type="entry name" value="Peptidase_C70_AvrRpt2"/>
</dbReference>
<proteinExistence type="predicted"/>